<evidence type="ECO:0000313" key="3">
    <source>
        <dbReference type="Proteomes" id="UP000197277"/>
    </source>
</evidence>
<dbReference type="RefSeq" id="WP_088462962.1">
    <property type="nucleotide sequence ID" value="NZ_NIRR01000002.1"/>
</dbReference>
<protein>
    <recommendedName>
        <fullName evidence="4">Outer membrane protein beta-barrel domain-containing protein</fullName>
    </recommendedName>
</protein>
<feature type="chain" id="PRO_5012783504" description="Outer membrane protein beta-barrel domain-containing protein" evidence="1">
    <location>
        <begin position="27"/>
        <end position="236"/>
    </location>
</feature>
<evidence type="ECO:0000313" key="2">
    <source>
        <dbReference type="EMBL" id="OWP64741.1"/>
    </source>
</evidence>
<dbReference type="AlphaFoldDB" id="A0A246FPR3"/>
<feature type="signal peptide" evidence="1">
    <location>
        <begin position="1"/>
        <end position="26"/>
    </location>
</feature>
<comment type="caution">
    <text evidence="2">The sequence shown here is derived from an EMBL/GenBank/DDBJ whole genome shotgun (WGS) entry which is preliminary data.</text>
</comment>
<dbReference type="EMBL" id="NIRR01000002">
    <property type="protein sequence ID" value="OWP64741.1"/>
    <property type="molecule type" value="Genomic_DNA"/>
</dbReference>
<dbReference type="OrthoDB" id="878332at2"/>
<accession>A0A246FPR3</accession>
<organism evidence="2 3">
    <name type="scientific">Hymenobacter amundsenii</name>
    <dbReference type="NCBI Taxonomy" id="2006685"/>
    <lineage>
        <taxon>Bacteria</taxon>
        <taxon>Pseudomonadati</taxon>
        <taxon>Bacteroidota</taxon>
        <taxon>Cytophagia</taxon>
        <taxon>Cytophagales</taxon>
        <taxon>Hymenobacteraceae</taxon>
        <taxon>Hymenobacter</taxon>
    </lineage>
</organism>
<dbReference type="Proteomes" id="UP000197277">
    <property type="component" value="Unassembled WGS sequence"/>
</dbReference>
<reference evidence="2 3" key="1">
    <citation type="submission" date="2017-06" db="EMBL/GenBank/DDBJ databases">
        <title>Hymenobacter amundsenii sp. nov. isolated from regoliths in Antarctica.</title>
        <authorList>
            <person name="Sedlacek I."/>
            <person name="Kralova S."/>
            <person name="Pantucek R."/>
            <person name="Svec P."/>
            <person name="Holochova P."/>
            <person name="Stankova E."/>
            <person name="Vrbovska V."/>
            <person name="Busse H.-J."/>
        </authorList>
    </citation>
    <scope>NUCLEOTIDE SEQUENCE [LARGE SCALE GENOMIC DNA]</scope>
    <source>
        <strain evidence="2 3">CCM 8682</strain>
    </source>
</reference>
<proteinExistence type="predicted"/>
<keyword evidence="1" id="KW-0732">Signal</keyword>
<evidence type="ECO:0008006" key="4">
    <source>
        <dbReference type="Google" id="ProtNLM"/>
    </source>
</evidence>
<sequence length="236" mass="25474">MRLSYSFLAAGLAVAGLLAAGPVALAQEAPVPTPAPTPNATPAAAEPPRVLFKLGTGVVNGSGYGGYGGLTLPVILGAEWQFAPGWSAAANGSVSWNVGPRRYYGGSSSDRWRPLLAQGNLDAAVRHYYHQEKRQQKGRRTGPYQGPYVALQFNNYFQPNFPNGYNNSRRLGYDYSSLNLLWGTQRRVGGHGLLDTYIGAGVSNNKTYYYDGNGTSGRRQANLHFELGLKMSLVNK</sequence>
<keyword evidence="3" id="KW-1185">Reference proteome</keyword>
<evidence type="ECO:0000256" key="1">
    <source>
        <dbReference type="SAM" id="SignalP"/>
    </source>
</evidence>
<gene>
    <name evidence="2" type="ORF">CDA63_02990</name>
</gene>
<name>A0A246FPR3_9BACT</name>